<dbReference type="InterPro" id="IPR045851">
    <property type="entry name" value="AMP-bd_C_sf"/>
</dbReference>
<evidence type="ECO:0000313" key="7">
    <source>
        <dbReference type="EMBL" id="ELS50235.1"/>
    </source>
</evidence>
<dbReference type="FunFam" id="1.10.1200.10:FF:000016">
    <property type="entry name" value="Non-ribosomal peptide synthase"/>
    <property type="match status" value="1"/>
</dbReference>
<evidence type="ECO:0000259" key="6">
    <source>
        <dbReference type="PROSITE" id="PS50075"/>
    </source>
</evidence>
<gene>
    <name evidence="7" type="ORF">STVIR_8785</name>
</gene>
<dbReference type="InterPro" id="IPR010071">
    <property type="entry name" value="AA_adenyl_dom"/>
</dbReference>
<dbReference type="FunFam" id="1.10.1200.10:FF:000005">
    <property type="entry name" value="Nonribosomal peptide synthetase 1"/>
    <property type="match status" value="1"/>
</dbReference>
<feature type="domain" description="Carrier" evidence="6">
    <location>
        <begin position="38"/>
        <end position="113"/>
    </location>
</feature>
<evidence type="ECO:0000256" key="3">
    <source>
        <dbReference type="ARBA" id="ARBA00022450"/>
    </source>
</evidence>
<dbReference type="RefSeq" id="WP_004004258.1">
    <property type="nucleotide sequence ID" value="NZ_AMLP01000293.1"/>
</dbReference>
<dbReference type="InterPro" id="IPR001031">
    <property type="entry name" value="Thioesterase"/>
</dbReference>
<proteinExistence type="inferred from homology"/>
<dbReference type="InterPro" id="IPR023213">
    <property type="entry name" value="CAT-like_dom_sf"/>
</dbReference>
<dbReference type="CDD" id="cd19540">
    <property type="entry name" value="LCL_NRPS-like"/>
    <property type="match status" value="1"/>
</dbReference>
<dbReference type="PROSITE" id="PS00455">
    <property type="entry name" value="AMP_BINDING"/>
    <property type="match status" value="1"/>
</dbReference>
<feature type="compositionally biased region" description="Low complexity" evidence="5">
    <location>
        <begin position="509"/>
        <end position="518"/>
    </location>
</feature>
<dbReference type="InterPro" id="IPR001242">
    <property type="entry name" value="Condensation_dom"/>
</dbReference>
<protein>
    <submittedName>
        <fullName evidence="7">Putative Non-ribosomal peptide synthetase</fullName>
    </submittedName>
</protein>
<dbReference type="Pfam" id="PF13193">
    <property type="entry name" value="AMP-binding_C"/>
    <property type="match status" value="1"/>
</dbReference>
<feature type="region of interest" description="Disordered" evidence="5">
    <location>
        <begin position="494"/>
        <end position="518"/>
    </location>
</feature>
<keyword evidence="4" id="KW-0597">Phosphoprotein</keyword>
<feature type="compositionally biased region" description="Basic and acidic residues" evidence="5">
    <location>
        <begin position="494"/>
        <end position="508"/>
    </location>
</feature>
<dbReference type="GO" id="GO:0008610">
    <property type="term" value="P:lipid biosynthetic process"/>
    <property type="evidence" value="ECO:0007669"/>
    <property type="project" value="UniProtKB-ARBA"/>
</dbReference>
<dbReference type="PROSITE" id="PS50075">
    <property type="entry name" value="CARRIER"/>
    <property type="match status" value="2"/>
</dbReference>
<evidence type="ECO:0000256" key="4">
    <source>
        <dbReference type="ARBA" id="ARBA00022553"/>
    </source>
</evidence>
<comment type="caution">
    <text evidence="7">The sequence shown here is derived from an EMBL/GenBank/DDBJ whole genome shotgun (WGS) entry which is preliminary data.</text>
</comment>
<dbReference type="Gene3D" id="3.30.559.10">
    <property type="entry name" value="Chloramphenicol acetyltransferase-like domain"/>
    <property type="match status" value="1"/>
</dbReference>
<evidence type="ECO:0000256" key="1">
    <source>
        <dbReference type="ARBA" id="ARBA00001957"/>
    </source>
</evidence>
<dbReference type="SUPFAM" id="SSF52777">
    <property type="entry name" value="CoA-dependent acyltransferases"/>
    <property type="match status" value="2"/>
</dbReference>
<dbReference type="Gene3D" id="1.10.1200.10">
    <property type="entry name" value="ACP-like"/>
    <property type="match status" value="1"/>
</dbReference>
<dbReference type="GO" id="GO:0031177">
    <property type="term" value="F:phosphopantetheine binding"/>
    <property type="evidence" value="ECO:0007669"/>
    <property type="project" value="InterPro"/>
</dbReference>
<dbReference type="PATRIC" id="fig|1160705.3.peg.8680"/>
<dbReference type="SUPFAM" id="SSF56801">
    <property type="entry name" value="Acetyl-CoA synthetase-like"/>
    <property type="match status" value="2"/>
</dbReference>
<dbReference type="GO" id="GO:0005737">
    <property type="term" value="C:cytoplasm"/>
    <property type="evidence" value="ECO:0007669"/>
    <property type="project" value="TreeGrafter"/>
</dbReference>
<feature type="region of interest" description="Disordered" evidence="5">
    <location>
        <begin position="1335"/>
        <end position="1366"/>
    </location>
</feature>
<dbReference type="InterPro" id="IPR000873">
    <property type="entry name" value="AMP-dep_synth/lig_dom"/>
</dbReference>
<dbReference type="GO" id="GO:0044550">
    <property type="term" value="P:secondary metabolite biosynthetic process"/>
    <property type="evidence" value="ECO:0007669"/>
    <property type="project" value="UniProtKB-ARBA"/>
</dbReference>
<dbReference type="InterPro" id="IPR020806">
    <property type="entry name" value="PKS_PP-bd"/>
</dbReference>
<dbReference type="InterPro" id="IPR025110">
    <property type="entry name" value="AMP-bd_C"/>
</dbReference>
<dbReference type="FunFam" id="3.30.559.10:FF:000012">
    <property type="entry name" value="Non-ribosomal peptide synthetase"/>
    <property type="match status" value="1"/>
</dbReference>
<dbReference type="GO" id="GO:0017000">
    <property type="term" value="P:antibiotic biosynthetic process"/>
    <property type="evidence" value="ECO:0007669"/>
    <property type="project" value="UniProtKB-ARBA"/>
</dbReference>
<dbReference type="Gene3D" id="3.30.300.30">
    <property type="match status" value="2"/>
</dbReference>
<dbReference type="Proteomes" id="UP000011205">
    <property type="component" value="Unassembled WGS sequence"/>
</dbReference>
<dbReference type="PANTHER" id="PTHR45527">
    <property type="entry name" value="NONRIBOSOMAL PEPTIDE SYNTHETASE"/>
    <property type="match status" value="1"/>
</dbReference>
<dbReference type="GO" id="GO:0043041">
    <property type="term" value="P:amino acid activation for nonribosomal peptide biosynthetic process"/>
    <property type="evidence" value="ECO:0007669"/>
    <property type="project" value="TreeGrafter"/>
</dbReference>
<dbReference type="Gene3D" id="3.40.50.980">
    <property type="match status" value="2"/>
</dbReference>
<dbReference type="SMART" id="SM00823">
    <property type="entry name" value="PKS_PP"/>
    <property type="match status" value="2"/>
</dbReference>
<name>L8P180_STRVR</name>
<dbReference type="Gene3D" id="3.40.50.1820">
    <property type="entry name" value="alpha/beta hydrolase"/>
    <property type="match status" value="1"/>
</dbReference>
<dbReference type="PROSITE" id="PS00012">
    <property type="entry name" value="PHOSPHOPANTETHEINE"/>
    <property type="match status" value="1"/>
</dbReference>
<dbReference type="FunFam" id="2.30.38.10:FF:000001">
    <property type="entry name" value="Non-ribosomal peptide synthetase PvdI"/>
    <property type="match status" value="1"/>
</dbReference>
<dbReference type="Pfam" id="PF00501">
    <property type="entry name" value="AMP-binding"/>
    <property type="match status" value="1"/>
</dbReference>
<feature type="domain" description="Carrier" evidence="6">
    <location>
        <begin position="1140"/>
        <end position="1214"/>
    </location>
</feature>
<evidence type="ECO:0000256" key="5">
    <source>
        <dbReference type="SAM" id="MobiDB-lite"/>
    </source>
</evidence>
<dbReference type="PANTHER" id="PTHR45527:SF1">
    <property type="entry name" value="FATTY ACID SYNTHASE"/>
    <property type="match status" value="1"/>
</dbReference>
<dbReference type="FunFam" id="3.40.50.980:FF:000001">
    <property type="entry name" value="Non-ribosomal peptide synthetase"/>
    <property type="match status" value="1"/>
</dbReference>
<dbReference type="GO" id="GO:0072330">
    <property type="term" value="P:monocarboxylic acid biosynthetic process"/>
    <property type="evidence" value="ECO:0007669"/>
    <property type="project" value="UniProtKB-ARBA"/>
</dbReference>
<dbReference type="SUPFAM" id="SSF47336">
    <property type="entry name" value="ACP-like"/>
    <property type="match status" value="2"/>
</dbReference>
<dbReference type="Pfam" id="PF00668">
    <property type="entry name" value="Condensation"/>
    <property type="match status" value="1"/>
</dbReference>
<dbReference type="NCBIfam" id="TIGR01733">
    <property type="entry name" value="AA-adenyl-dom"/>
    <property type="match status" value="1"/>
</dbReference>
<sequence length="1476" mass="158411">MVPSAVVALDELPLNVNGKVDRAALPAPERATVSPGRAPADVREELLCAAFAHVLGRESVGVDDDFFALGGHSLLAVRLISRIRVVLGEEVEIRALFQARTPARLAAHLTTTRSGQARPALTSIAERPERVPLSFGQQRLWFLAQLEGPSPTYNIPTVLRLSADVDRTALAAALRDVLGRHEVLRTTFPAVDGEPYQHVVPLDELDWELETVDLDDASAEEVSEAVTQRARYGFDLENEIPVRAALIRIGDTGTALVLVVHHIAGDGWSMGPLARDLSTAYAARSERGRSPEWAPLPVQYADYVLWQQELLGDEDDPDSLISRQVAYWRGALTGSPEELDLPFDRPRPAAATHRGHTVPLALPAEVHAELVELARAEGVTVFMVLQAAFAVLLSRLGAGTDIPIGSAVAGRTDEGLDDLVGFFVNTFVIRTDLTGDPTFRDVLARVRERSLGALAHQDVPFERLVEELAPTRSRARHPLFQVVLSMENVEHTAVDLPRADAPKGKGAEGESASAGGAGSLTATAKFDLELTARETLDENGRPAGLRGVVTASADVFDPETVRLLAERWVRVVEQVAAVPERSLHEIQVLADAERQEVLTAWNDSAAPVPARTVVDLFETQARRTPQALALLGEGVSVSYAELDASAGRLARHLADRGVGPESVVAILMERGADLVTSLLGVLKAGAAYLPIDPQQPPERLGHMLTDSDAVQVLTSRACARLLDEVPAATALPRTVVDDPETAARIDAVDRDVDDGPVSKLQDRRTRPTITPHQAAYVIFTSGSTGRPKGVVLSHAGAVNLAEAQRRRLRVEPGSRVLQFASIGFDAATWELLMALGAGAALVVAPAETLAPGTGLAEVVDRWQVTHATLPPAVLAVEQPTDYASLRTLVSAGSALDPKVAERWARGRELINAYGPTETTVCATMSAPLAPEQVADGAVGIGGPVANTRLYVLDEWLQPVPAGVTGELYAAGAGVARGYAGRPGLTTERFVACPFAPGERMYRTGDRVRWATDGTLAFAGRADDQIKIRGFRIEPGEIQAVLTAHPRIDQAAVIAREDIPGEPHLVAYAVPADATTGIEEAAALPDTLQAFARDRLPEYMVPTAIVVLTDLPLTVNGKLDRAALPVPDRALPEQTRGTRRGPGTVLEDLLCEAFAEVLGLETFGLDDNFFQHGGHSLLAVKLVARLRERGVSVTVGTLLAAPTVAELLNRMNLSSVADSLDVILPMKTDGTHAPFFCVHPAGGLSWSYSPLVRHVPKEMRLYGLQARGFDGSSRFAASVTEMASDYIQQIRTIQETGPYYILGFSAGGIPAHEIAVQLEAAGEEVVLVILDAYPDAPEPEPEREADPGAGHDDADPDVGDRPRRGPDMDRLVARMQAEAGETLGGLSDADIQIFARIYLNNVSINADHRCGRFGGDVLLIVAEADKADDEPTAERWRPYLSGALTEERLPCRHTDMLAPDNLGSAWARIAAWRDLEN</sequence>
<evidence type="ECO:0000313" key="8">
    <source>
        <dbReference type="Proteomes" id="UP000011205"/>
    </source>
</evidence>
<keyword evidence="3" id="KW-0596">Phosphopantetheine</keyword>
<dbReference type="InterPro" id="IPR006162">
    <property type="entry name" value="Ppantetheine_attach_site"/>
</dbReference>
<dbReference type="Gene3D" id="2.30.38.10">
    <property type="entry name" value="Luciferase, Domain 3"/>
    <property type="match status" value="1"/>
</dbReference>
<comment type="cofactor">
    <cofactor evidence="1">
        <name>pantetheine 4'-phosphate</name>
        <dbReference type="ChEBI" id="CHEBI:47942"/>
    </cofactor>
</comment>
<dbReference type="InterPro" id="IPR029058">
    <property type="entry name" value="AB_hydrolase_fold"/>
</dbReference>
<dbReference type="Gene3D" id="3.30.559.30">
    <property type="entry name" value="Nonribosomal peptide synthetase, condensation domain"/>
    <property type="match status" value="1"/>
</dbReference>
<dbReference type="EMBL" id="AMLP01000293">
    <property type="protein sequence ID" value="ELS50235.1"/>
    <property type="molecule type" value="Genomic_DNA"/>
</dbReference>
<accession>L8P180</accession>
<dbReference type="Pfam" id="PF00975">
    <property type="entry name" value="Thioesterase"/>
    <property type="match status" value="1"/>
</dbReference>
<feature type="compositionally biased region" description="Basic and acidic residues" evidence="5">
    <location>
        <begin position="1339"/>
        <end position="1366"/>
    </location>
</feature>
<organism evidence="7 8">
    <name type="scientific">Streptomyces viridochromogenes Tue57</name>
    <dbReference type="NCBI Taxonomy" id="1160705"/>
    <lineage>
        <taxon>Bacteria</taxon>
        <taxon>Bacillati</taxon>
        <taxon>Actinomycetota</taxon>
        <taxon>Actinomycetes</taxon>
        <taxon>Kitasatosporales</taxon>
        <taxon>Streptomycetaceae</taxon>
        <taxon>Streptomyces</taxon>
    </lineage>
</organism>
<evidence type="ECO:0000256" key="2">
    <source>
        <dbReference type="ARBA" id="ARBA00006432"/>
    </source>
</evidence>
<dbReference type="InterPro" id="IPR036736">
    <property type="entry name" value="ACP-like_sf"/>
</dbReference>
<reference evidence="7 8" key="1">
    <citation type="journal article" date="2013" name="Genome Announc.">
        <title>Draft Genome Sequence of Streptomyces viridochromogenes Strain Tu57, Producer of Avilamycin.</title>
        <authorList>
            <person name="Gruning B.A."/>
            <person name="Erxleben A."/>
            <person name="Hahnlein A."/>
            <person name="Gunther S."/>
        </authorList>
    </citation>
    <scope>NUCLEOTIDE SEQUENCE [LARGE SCALE GENOMIC DNA]</scope>
    <source>
        <strain evidence="7 8">Tue57</strain>
    </source>
</reference>
<dbReference type="FunFam" id="3.40.50.12780:FF:000012">
    <property type="entry name" value="Non-ribosomal peptide synthetase"/>
    <property type="match status" value="1"/>
</dbReference>
<dbReference type="SUPFAM" id="SSF53474">
    <property type="entry name" value="alpha/beta-Hydrolases"/>
    <property type="match status" value="1"/>
</dbReference>
<dbReference type="FunFam" id="3.30.300.30:FF:000010">
    <property type="entry name" value="Enterobactin synthetase component F"/>
    <property type="match status" value="1"/>
</dbReference>
<comment type="similarity">
    <text evidence="2">Belongs to the ATP-dependent AMP-binding enzyme family.</text>
</comment>
<dbReference type="InterPro" id="IPR009081">
    <property type="entry name" value="PP-bd_ACP"/>
</dbReference>
<dbReference type="GO" id="GO:0003824">
    <property type="term" value="F:catalytic activity"/>
    <property type="evidence" value="ECO:0007669"/>
    <property type="project" value="InterPro"/>
</dbReference>
<dbReference type="InterPro" id="IPR020845">
    <property type="entry name" value="AMP-binding_CS"/>
</dbReference>
<dbReference type="Pfam" id="PF00550">
    <property type="entry name" value="PP-binding"/>
    <property type="match status" value="2"/>
</dbReference>